<keyword evidence="1" id="KW-1188">Viral release from host cell</keyword>
<name>A0A1S5R1F8_9CAUD</name>
<protein>
    <submittedName>
        <fullName evidence="6">Terminase large subunit</fullName>
    </submittedName>
</protein>
<keyword evidence="7" id="KW-1185">Reference proteome</keyword>
<dbReference type="InterPro" id="IPR035421">
    <property type="entry name" value="Terminase_6C"/>
</dbReference>
<evidence type="ECO:0000313" key="7">
    <source>
        <dbReference type="Proteomes" id="UP000223738"/>
    </source>
</evidence>
<dbReference type="Gene3D" id="3.40.50.300">
    <property type="entry name" value="P-loop containing nucleotide triphosphate hydrolases"/>
    <property type="match status" value="1"/>
</dbReference>
<dbReference type="Pfam" id="PF17289">
    <property type="entry name" value="Terminase_6C"/>
    <property type="match status" value="1"/>
</dbReference>
<dbReference type="EMBL" id="KU862660">
    <property type="protein sequence ID" value="ANA49251.1"/>
    <property type="molecule type" value="Genomic_DNA"/>
</dbReference>
<sequence>MSNIVRPQSPFQVKYLNSNAKILVVGGAAGSSKSYVGLMRHLRWAEDPLYNGYCIRKNSNTLMKAGGLFQEAIALYSKVYPNLTVRWKDQRIVFPSGASVTFAHYENDAAYMQYQGLQLSNVFYDEATHASEEHIWWLVSRLRTAANVNPGIWLSCNPDPDSFLFDWVKWWLYPEGHPQHGIADPEKNGVTRYCLRINGDMVWGDTPEELTSKYGEDKKPIAFQVLLGTLMDNPTLMEMQPEYKSNLEALPEVEMRRLLLGDWTAREEGSTYFQRSWCGEEALMEPPKSEIVRTVRAYDFAGTLKSSANPSPDYTACVKISKLKNGNYFVHDVQRTRILYGDWEKFILDNAARDGRDCDIIIPLDPGASAKLSTSLLTRAISERGYRIRTMRATQAKLDRFRPFSSLAMNGHVQFLKGCAYDFENNIEANNTFMYRELEAFNGKKRSGESGHDDICDAISDAIGILAQRQAIPSMVHALTSTRLSHSTPFDN</sequence>
<keyword evidence="2" id="KW-0547">Nucleotide-binding</keyword>
<dbReference type="GO" id="GO:0005524">
    <property type="term" value="F:ATP binding"/>
    <property type="evidence" value="ECO:0007669"/>
    <property type="project" value="UniProtKB-KW"/>
</dbReference>
<organism evidence="6 7">
    <name type="scientific">Pseudomonas phage phiPMW</name>
    <dbReference type="NCBI Taxonomy" id="1815582"/>
    <lineage>
        <taxon>Viruses</taxon>
        <taxon>Duplodnaviria</taxon>
        <taxon>Heunggongvirae</taxon>
        <taxon>Uroviricota</taxon>
        <taxon>Caudoviricetes</taxon>
        <taxon>Plaisancevirus</taxon>
        <taxon>Plaisancevirus PMW</taxon>
    </lineage>
</organism>
<evidence type="ECO:0000256" key="3">
    <source>
        <dbReference type="ARBA" id="ARBA00022840"/>
    </source>
</evidence>
<evidence type="ECO:0000259" key="5">
    <source>
        <dbReference type="Pfam" id="PF17289"/>
    </source>
</evidence>
<accession>A0A1S5R1F8</accession>
<evidence type="ECO:0000256" key="2">
    <source>
        <dbReference type="ARBA" id="ARBA00022741"/>
    </source>
</evidence>
<gene>
    <name evidence="6" type="ORF">PMW_126</name>
</gene>
<evidence type="ECO:0000256" key="1">
    <source>
        <dbReference type="ARBA" id="ARBA00022612"/>
    </source>
</evidence>
<dbReference type="Proteomes" id="UP000223738">
    <property type="component" value="Segment"/>
</dbReference>
<proteinExistence type="predicted"/>
<evidence type="ECO:0000313" key="6">
    <source>
        <dbReference type="EMBL" id="ANA49251.1"/>
    </source>
</evidence>
<feature type="domain" description="Terminase large subunit gp17-like C-terminal" evidence="5">
    <location>
        <begin position="297"/>
        <end position="463"/>
    </location>
</feature>
<dbReference type="Pfam" id="PF03237">
    <property type="entry name" value="Terminase_6N"/>
    <property type="match status" value="1"/>
</dbReference>
<keyword evidence="4" id="KW-0231">Viral genome packaging</keyword>
<dbReference type="OrthoDB" id="2120at10239"/>
<evidence type="ECO:0000256" key="4">
    <source>
        <dbReference type="ARBA" id="ARBA00023219"/>
    </source>
</evidence>
<reference evidence="6 7" key="1">
    <citation type="submission" date="2016-03" db="EMBL/GenBank/DDBJ databases">
        <title>Characterization of pf16 and phiPMW: Two novel phages infecting Pseudomonas putida PpG1.</title>
        <authorList>
            <person name="Magill D.J."/>
            <person name="Krylov V.N."/>
            <person name="Allen C.C.R."/>
            <person name="McGrath J.W."/>
            <person name="Quinn J.P."/>
            <person name="Kulakov L.A."/>
        </authorList>
    </citation>
    <scope>NUCLEOTIDE SEQUENCE [LARGE SCALE GENOMIC DNA]</scope>
</reference>
<dbReference type="InterPro" id="IPR027417">
    <property type="entry name" value="P-loop_NTPase"/>
</dbReference>
<keyword evidence="3" id="KW-0067">ATP-binding</keyword>